<dbReference type="AlphaFoldDB" id="A0A2W4INQ8"/>
<accession>A0A2W4INQ8</accession>
<dbReference type="InterPro" id="IPR051044">
    <property type="entry name" value="MAG_DAG_Lipase"/>
</dbReference>
<dbReference type="STRING" id="1111738.GCA_000427905_00222"/>
<dbReference type="PANTHER" id="PTHR11614">
    <property type="entry name" value="PHOSPHOLIPASE-RELATED"/>
    <property type="match status" value="1"/>
</dbReference>
<feature type="domain" description="Serine aminopeptidase S33" evidence="1">
    <location>
        <begin position="10"/>
        <end position="147"/>
    </location>
</feature>
<reference evidence="2" key="1">
    <citation type="submission" date="2018-05" db="EMBL/GenBank/DDBJ databases">
        <authorList>
            <person name="Lanie J.A."/>
            <person name="Ng W.-L."/>
            <person name="Kazmierczak K.M."/>
            <person name="Andrzejewski T.M."/>
            <person name="Davidsen T.M."/>
            <person name="Wayne K.J."/>
            <person name="Tettelin H."/>
            <person name="Glass J.I."/>
            <person name="Rusch D."/>
            <person name="Podicherti R."/>
            <person name="Tsui H.-C.T."/>
            <person name="Winkler M.E."/>
        </authorList>
    </citation>
    <scope>NUCLEOTIDE SEQUENCE</scope>
    <source>
        <strain evidence="2">ZC4RG45</strain>
    </source>
</reference>
<proteinExistence type="predicted"/>
<dbReference type="EMBL" id="QGUI01001094">
    <property type="protein sequence ID" value="PZM88474.1"/>
    <property type="molecule type" value="Genomic_DNA"/>
</dbReference>
<dbReference type="Pfam" id="PF12146">
    <property type="entry name" value="Hydrolase_4"/>
    <property type="match status" value="1"/>
</dbReference>
<protein>
    <recommendedName>
        <fullName evidence="1">Serine aminopeptidase S33 domain-containing protein</fullName>
    </recommendedName>
</protein>
<comment type="caution">
    <text evidence="2">The sequence shown here is derived from an EMBL/GenBank/DDBJ whole genome shotgun (WGS) entry which is preliminary data.</text>
</comment>
<evidence type="ECO:0000313" key="2">
    <source>
        <dbReference type="EMBL" id="PZM88474.1"/>
    </source>
</evidence>
<dbReference type="InterPro" id="IPR022742">
    <property type="entry name" value="Hydrolase_4"/>
</dbReference>
<gene>
    <name evidence="2" type="ORF">DIU77_20400</name>
</gene>
<name>A0A2W4INQ8_9PSEU</name>
<organism evidence="2">
    <name type="scientific">Thermocrispum agreste</name>
    <dbReference type="NCBI Taxonomy" id="37925"/>
    <lineage>
        <taxon>Bacteria</taxon>
        <taxon>Bacillati</taxon>
        <taxon>Actinomycetota</taxon>
        <taxon>Actinomycetes</taxon>
        <taxon>Pseudonocardiales</taxon>
        <taxon>Pseudonocardiaceae</taxon>
        <taxon>Thermocrispum</taxon>
    </lineage>
</organism>
<sequence length="187" mass="20183">MCEVSGLTRYPLAGVVLSAPALEIGVGSPAERVVARVLSKIVPDLQVAPFESGKISRDPQVVADYDADPLVYRGKIKARTGAEVMTTVQRVRDSLAKIDLPCLVMHGGADEVVRVSGSQLLTERVTTADLTFTVYDGLYHEIFNEPEREQVLADLVGWLKARTWAPTAVASGRGRSARSPRRPMPGG</sequence>
<dbReference type="Gene3D" id="3.40.50.1820">
    <property type="entry name" value="alpha/beta hydrolase"/>
    <property type="match status" value="1"/>
</dbReference>
<dbReference type="SUPFAM" id="SSF53474">
    <property type="entry name" value="alpha/beta-Hydrolases"/>
    <property type="match status" value="1"/>
</dbReference>
<dbReference type="InterPro" id="IPR029058">
    <property type="entry name" value="AB_hydrolase_fold"/>
</dbReference>
<evidence type="ECO:0000259" key="1">
    <source>
        <dbReference type="Pfam" id="PF12146"/>
    </source>
</evidence>